<organism evidence="1 2">
    <name type="scientific">Ureibacillus thermosphaericus</name>
    <dbReference type="NCBI Taxonomy" id="51173"/>
    <lineage>
        <taxon>Bacteria</taxon>
        <taxon>Bacillati</taxon>
        <taxon>Bacillota</taxon>
        <taxon>Bacilli</taxon>
        <taxon>Bacillales</taxon>
        <taxon>Caryophanaceae</taxon>
        <taxon>Ureibacillus</taxon>
    </lineage>
</organism>
<protein>
    <submittedName>
        <fullName evidence="1">Uncharacterized protein</fullName>
    </submittedName>
</protein>
<dbReference type="EMBL" id="JACHGZ010000044">
    <property type="protein sequence ID" value="MBB5150279.1"/>
    <property type="molecule type" value="Genomic_DNA"/>
</dbReference>
<comment type="caution">
    <text evidence="1">The sequence shown here is derived from an EMBL/GenBank/DDBJ whole genome shotgun (WGS) entry which is preliminary data.</text>
</comment>
<evidence type="ECO:0000313" key="1">
    <source>
        <dbReference type="EMBL" id="MBB5150279.1"/>
    </source>
</evidence>
<reference evidence="1 2" key="1">
    <citation type="submission" date="2020-08" db="EMBL/GenBank/DDBJ databases">
        <title>Genomic Encyclopedia of Type Strains, Phase IV (KMG-IV): sequencing the most valuable type-strain genomes for metagenomic binning, comparative biology and taxonomic classification.</title>
        <authorList>
            <person name="Goeker M."/>
        </authorList>
    </citation>
    <scope>NUCLEOTIDE SEQUENCE [LARGE SCALE GENOMIC DNA]</scope>
    <source>
        <strain evidence="1 2">DSM 10633</strain>
    </source>
</reference>
<sequence length="77" mass="9408">MRQFIKKDEADLWLEVNDPYYQNKDKWKTKKVEYPYHTATQDLYRRIAEIPFSSVLNWRILVKSKLDDNLFEIPEGK</sequence>
<name>A0A840PV05_URETH</name>
<dbReference type="RefSeq" id="WP_168412767.1">
    <property type="nucleotide sequence ID" value="NZ_JAAXPW010000041.1"/>
</dbReference>
<keyword evidence="2" id="KW-1185">Reference proteome</keyword>
<gene>
    <name evidence="1" type="ORF">HNR36_002679</name>
</gene>
<proteinExistence type="predicted"/>
<evidence type="ECO:0000313" key="2">
    <source>
        <dbReference type="Proteomes" id="UP000557217"/>
    </source>
</evidence>
<dbReference type="Proteomes" id="UP000557217">
    <property type="component" value="Unassembled WGS sequence"/>
</dbReference>
<dbReference type="AlphaFoldDB" id="A0A840PV05"/>
<accession>A0A840PV05</accession>